<proteinExistence type="predicted"/>
<comment type="caution">
    <text evidence="3">The sequence shown here is derived from an EMBL/GenBank/DDBJ whole genome shotgun (WGS) entry which is preliminary data.</text>
</comment>
<dbReference type="GO" id="GO:0099503">
    <property type="term" value="C:secretory vesicle"/>
    <property type="evidence" value="ECO:0007669"/>
    <property type="project" value="TreeGrafter"/>
</dbReference>
<sequence length="238" mass="26142">MLLSERRSYYPEIIWDEAQSDKPPPSEYDIGIEVAPYKIGRKEATVFFMNGKSCTSPCCIPSNTNWGANSSGYSVYAEDLYEYAQEAFCMSDDDHKRFLSIAHDEKPPILVLNVTVVEAQGLEAKDPNAACPSLHAGHPACQHAGASRSSDEEPLGTGSFKGSPRRQGGLKKLGASLSSEDRIRGNSISDTLPAKFIPPPSSPDTQPKWNEQFRLQATLLIDSSLVQMNDWANCTKLK</sequence>
<dbReference type="Proteomes" id="UP001054945">
    <property type="component" value="Unassembled WGS sequence"/>
</dbReference>
<evidence type="ECO:0000313" key="4">
    <source>
        <dbReference type="Proteomes" id="UP001054945"/>
    </source>
</evidence>
<dbReference type="GO" id="GO:0006887">
    <property type="term" value="P:exocytosis"/>
    <property type="evidence" value="ECO:0007669"/>
    <property type="project" value="UniProtKB-KW"/>
</dbReference>
<dbReference type="InterPro" id="IPR052095">
    <property type="entry name" value="UNC-13_domain"/>
</dbReference>
<dbReference type="PANTHER" id="PTHR45999:SF4">
    <property type="entry name" value="UNC-13-4A, ISOFORM B"/>
    <property type="match status" value="1"/>
</dbReference>
<evidence type="ECO:0000256" key="1">
    <source>
        <dbReference type="ARBA" id="ARBA00022483"/>
    </source>
</evidence>
<name>A0AAV4M7D4_CAEEX</name>
<dbReference type="PANTHER" id="PTHR45999">
    <property type="entry name" value="UNC-13-4A, ISOFORM B"/>
    <property type="match status" value="1"/>
</dbReference>
<feature type="region of interest" description="Disordered" evidence="2">
    <location>
        <begin position="141"/>
        <end position="208"/>
    </location>
</feature>
<dbReference type="AlphaFoldDB" id="A0AAV4M7D4"/>
<reference evidence="3 4" key="1">
    <citation type="submission" date="2021-06" db="EMBL/GenBank/DDBJ databases">
        <title>Caerostris extrusa draft genome.</title>
        <authorList>
            <person name="Kono N."/>
            <person name="Arakawa K."/>
        </authorList>
    </citation>
    <scope>NUCLEOTIDE SEQUENCE [LARGE SCALE GENOMIC DNA]</scope>
</reference>
<evidence type="ECO:0000256" key="2">
    <source>
        <dbReference type="SAM" id="MobiDB-lite"/>
    </source>
</evidence>
<dbReference type="EMBL" id="BPLR01019447">
    <property type="protein sequence ID" value="GIX67954.1"/>
    <property type="molecule type" value="Genomic_DNA"/>
</dbReference>
<accession>A0AAV4M7D4</accession>
<keyword evidence="1" id="KW-0268">Exocytosis</keyword>
<organism evidence="3 4">
    <name type="scientific">Caerostris extrusa</name>
    <name type="common">Bark spider</name>
    <name type="synonym">Caerostris bankana</name>
    <dbReference type="NCBI Taxonomy" id="172846"/>
    <lineage>
        <taxon>Eukaryota</taxon>
        <taxon>Metazoa</taxon>
        <taxon>Ecdysozoa</taxon>
        <taxon>Arthropoda</taxon>
        <taxon>Chelicerata</taxon>
        <taxon>Arachnida</taxon>
        <taxon>Araneae</taxon>
        <taxon>Araneomorphae</taxon>
        <taxon>Entelegynae</taxon>
        <taxon>Araneoidea</taxon>
        <taxon>Araneidae</taxon>
        <taxon>Caerostris</taxon>
    </lineage>
</organism>
<protein>
    <submittedName>
        <fullName evidence="3">Protein unc-13-like protein D</fullName>
    </submittedName>
</protein>
<gene>
    <name evidence="3" type="primary">X975_20573</name>
    <name evidence="3" type="ORF">CEXT_160751</name>
</gene>
<keyword evidence="4" id="KW-1185">Reference proteome</keyword>
<evidence type="ECO:0000313" key="3">
    <source>
        <dbReference type="EMBL" id="GIX67954.1"/>
    </source>
</evidence>